<name>A0A9P5M4X1_9HELO</name>
<evidence type="ECO:0000313" key="1">
    <source>
        <dbReference type="EMBL" id="KAF7941763.1"/>
    </source>
</evidence>
<dbReference type="GeneID" id="62150189"/>
<accession>A0A9P5M4X1</accession>
<protein>
    <submittedName>
        <fullName evidence="1">Uncharacterized protein</fullName>
    </submittedName>
</protein>
<sequence length="69" mass="8027">MAGGLEVKVYYEVWVWNYEIKNQVSLSSASKRSSYWWVNGPSIVSDENGSSKKGLMKYDKMKERLPLYD</sequence>
<reference evidence="1 2" key="1">
    <citation type="journal article" date="2020" name="Genome Biol. Evol.">
        <title>Comparative genomics of Sclerotiniaceae.</title>
        <authorList>
            <person name="Valero Jimenez C.A."/>
            <person name="Steentjes M."/>
            <person name="Scholten O.E."/>
            <person name="Van Kan J.A.L."/>
        </authorList>
    </citation>
    <scope>NUCLEOTIDE SEQUENCE [LARGE SCALE GENOMIC DNA]</scope>
    <source>
        <strain evidence="1 2">MUCL 94</strain>
    </source>
</reference>
<organism evidence="1 2">
    <name type="scientific">Botrytis byssoidea</name>
    <dbReference type="NCBI Taxonomy" id="139641"/>
    <lineage>
        <taxon>Eukaryota</taxon>
        <taxon>Fungi</taxon>
        <taxon>Dikarya</taxon>
        <taxon>Ascomycota</taxon>
        <taxon>Pezizomycotina</taxon>
        <taxon>Leotiomycetes</taxon>
        <taxon>Helotiales</taxon>
        <taxon>Sclerotiniaceae</taxon>
        <taxon>Botrytis</taxon>
    </lineage>
</organism>
<dbReference type="Proteomes" id="UP000710849">
    <property type="component" value="Unassembled WGS sequence"/>
</dbReference>
<dbReference type="AlphaFoldDB" id="A0A9P5M4X1"/>
<gene>
    <name evidence="1" type="ORF">EAE97_006600</name>
</gene>
<evidence type="ECO:0000313" key="2">
    <source>
        <dbReference type="Proteomes" id="UP000710849"/>
    </source>
</evidence>
<proteinExistence type="predicted"/>
<keyword evidence="2" id="KW-1185">Reference proteome</keyword>
<dbReference type="RefSeq" id="XP_038732045.1">
    <property type="nucleotide sequence ID" value="XM_038877113.1"/>
</dbReference>
<comment type="caution">
    <text evidence="1">The sequence shown here is derived from an EMBL/GenBank/DDBJ whole genome shotgun (WGS) entry which is preliminary data.</text>
</comment>
<dbReference type="EMBL" id="RCSW01000012">
    <property type="protein sequence ID" value="KAF7941763.1"/>
    <property type="molecule type" value="Genomic_DNA"/>
</dbReference>